<dbReference type="EMBL" id="AUZX01000979">
    <property type="protein sequence ID" value="EQD80060.1"/>
    <property type="molecule type" value="Genomic_DNA"/>
</dbReference>
<gene>
    <name evidence="1" type="ORF">B1A_01287</name>
</gene>
<proteinExistence type="predicted"/>
<dbReference type="Gene3D" id="3.90.190.20">
    <property type="entry name" value="Mur ligase, C-terminal domain"/>
    <property type="match status" value="1"/>
</dbReference>
<dbReference type="InterPro" id="IPR036615">
    <property type="entry name" value="Mur_ligase_C_dom_sf"/>
</dbReference>
<sequence length="90" mass="10103">ILVTEIYSAGEDPIPGIGSEGLYKKMRDRWEDRVDYEPRRDRWVERLNGMLKSGDLLLTLGAGDITRLGKDFLQWQPLSVSAHASDAVSA</sequence>
<accession>T1DDF1</accession>
<reference evidence="1" key="2">
    <citation type="journal article" date="2014" name="ISME J.">
        <title>Microbial stratification in low pH oxic and suboxic macroscopic growths along an acid mine drainage.</title>
        <authorList>
            <person name="Mendez-Garcia C."/>
            <person name="Mesa V."/>
            <person name="Sprenger R.R."/>
            <person name="Richter M."/>
            <person name="Diez M.S."/>
            <person name="Solano J."/>
            <person name="Bargiela R."/>
            <person name="Golyshina O.V."/>
            <person name="Manteca A."/>
            <person name="Ramos J.L."/>
            <person name="Gallego J.R."/>
            <person name="Llorente I."/>
            <person name="Martins Dos Santos V.A."/>
            <person name="Jensen O.N."/>
            <person name="Pelaez A.I."/>
            <person name="Sanchez J."/>
            <person name="Ferrer M."/>
        </authorList>
    </citation>
    <scope>NUCLEOTIDE SEQUENCE</scope>
</reference>
<dbReference type="AlphaFoldDB" id="T1DDF1"/>
<keyword evidence="1" id="KW-0436">Ligase</keyword>
<comment type="caution">
    <text evidence="1">The sequence shown here is derived from an EMBL/GenBank/DDBJ whole genome shotgun (WGS) entry which is preliminary data.</text>
</comment>
<reference evidence="1" key="1">
    <citation type="submission" date="2013-08" db="EMBL/GenBank/DDBJ databases">
        <authorList>
            <person name="Mendez C."/>
            <person name="Richter M."/>
            <person name="Ferrer M."/>
            <person name="Sanchez J."/>
        </authorList>
    </citation>
    <scope>NUCLEOTIDE SEQUENCE</scope>
</reference>
<organism evidence="1">
    <name type="scientific">mine drainage metagenome</name>
    <dbReference type="NCBI Taxonomy" id="410659"/>
    <lineage>
        <taxon>unclassified sequences</taxon>
        <taxon>metagenomes</taxon>
        <taxon>ecological metagenomes</taxon>
    </lineage>
</organism>
<name>T1DDF1_9ZZZZ</name>
<dbReference type="SUPFAM" id="SSF53244">
    <property type="entry name" value="MurD-like peptide ligases, peptide-binding domain"/>
    <property type="match status" value="1"/>
</dbReference>
<evidence type="ECO:0000313" key="1">
    <source>
        <dbReference type="EMBL" id="EQD80060.1"/>
    </source>
</evidence>
<feature type="non-terminal residue" evidence="1">
    <location>
        <position position="1"/>
    </location>
</feature>
<protein>
    <submittedName>
        <fullName evidence="1">UDP-N-acetylmuramate--L-alanine ligase</fullName>
    </submittedName>
</protein>
<dbReference type="GO" id="GO:0016881">
    <property type="term" value="F:acid-amino acid ligase activity"/>
    <property type="evidence" value="ECO:0007669"/>
    <property type="project" value="InterPro"/>
</dbReference>